<dbReference type="PANTHER" id="PTHR11825">
    <property type="entry name" value="SUBGROUP IIII AMINOTRANSFERASE"/>
    <property type="match status" value="1"/>
</dbReference>
<dbReference type="InterPro" id="IPR043131">
    <property type="entry name" value="BCAT-like_N"/>
</dbReference>
<dbReference type="InterPro" id="IPR043132">
    <property type="entry name" value="BCAT-like_C"/>
</dbReference>
<dbReference type="Gene3D" id="3.30.470.10">
    <property type="match status" value="1"/>
</dbReference>
<dbReference type="EMBL" id="JAGTJR010000019">
    <property type="protein sequence ID" value="KAH7045248.1"/>
    <property type="molecule type" value="Genomic_DNA"/>
</dbReference>
<accession>A0ABQ8G7Z7</accession>
<comment type="similarity">
    <text evidence="2">Belongs to the class-IV pyridoxal-phosphate-dependent aminotransferase family.</text>
</comment>
<dbReference type="GO" id="GO:0008483">
    <property type="term" value="F:transaminase activity"/>
    <property type="evidence" value="ECO:0007669"/>
    <property type="project" value="UniProtKB-KW"/>
</dbReference>
<organism evidence="6 7">
    <name type="scientific">Macrophomina phaseolina</name>
    <dbReference type="NCBI Taxonomy" id="35725"/>
    <lineage>
        <taxon>Eukaryota</taxon>
        <taxon>Fungi</taxon>
        <taxon>Dikarya</taxon>
        <taxon>Ascomycota</taxon>
        <taxon>Pezizomycotina</taxon>
        <taxon>Dothideomycetes</taxon>
        <taxon>Dothideomycetes incertae sedis</taxon>
        <taxon>Botryosphaeriales</taxon>
        <taxon>Botryosphaeriaceae</taxon>
        <taxon>Macrophomina</taxon>
    </lineage>
</organism>
<dbReference type="PANTHER" id="PTHR11825:SF69">
    <property type="entry name" value="BRANCHED-CHAIN-AMINO-ACID AMINOTRANSFERASE"/>
    <property type="match status" value="1"/>
</dbReference>
<proteinExistence type="inferred from homology"/>
<protein>
    <submittedName>
        <fullName evidence="6">Branched-chain amino acid aminotransferase</fullName>
    </submittedName>
</protein>
<gene>
    <name evidence="6" type="ORF">B0J12DRAFT_153668</name>
</gene>
<dbReference type="InterPro" id="IPR033939">
    <property type="entry name" value="BCAT_family"/>
</dbReference>
<keyword evidence="5" id="KW-0663">Pyridoxal phosphate</keyword>
<comment type="caution">
    <text evidence="6">The sequence shown here is derived from an EMBL/GenBank/DDBJ whole genome shotgun (WGS) entry which is preliminary data.</text>
</comment>
<keyword evidence="3 6" id="KW-0032">Aminotransferase</keyword>
<dbReference type="Gene3D" id="3.20.10.10">
    <property type="entry name" value="D-amino Acid Aminotransferase, subunit A, domain 2"/>
    <property type="match status" value="1"/>
</dbReference>
<dbReference type="InterPro" id="IPR036038">
    <property type="entry name" value="Aminotransferase-like"/>
</dbReference>
<evidence type="ECO:0000313" key="7">
    <source>
        <dbReference type="Proteomes" id="UP000774617"/>
    </source>
</evidence>
<dbReference type="PIRSF" id="PIRSF006468">
    <property type="entry name" value="BCAT1"/>
    <property type="match status" value="1"/>
</dbReference>
<dbReference type="Pfam" id="PF01063">
    <property type="entry name" value="Aminotran_4"/>
    <property type="match status" value="1"/>
</dbReference>
<evidence type="ECO:0000256" key="1">
    <source>
        <dbReference type="ARBA" id="ARBA00001933"/>
    </source>
</evidence>
<keyword evidence="4" id="KW-0808">Transferase</keyword>
<name>A0ABQ8G7Z7_9PEZI</name>
<comment type="cofactor">
    <cofactor evidence="1">
        <name>pyridoxal 5'-phosphate</name>
        <dbReference type="ChEBI" id="CHEBI:597326"/>
    </cofactor>
</comment>
<dbReference type="Proteomes" id="UP000774617">
    <property type="component" value="Unassembled WGS sequence"/>
</dbReference>
<evidence type="ECO:0000256" key="5">
    <source>
        <dbReference type="ARBA" id="ARBA00022898"/>
    </source>
</evidence>
<dbReference type="InterPro" id="IPR005786">
    <property type="entry name" value="B_amino_transII"/>
</dbReference>
<keyword evidence="7" id="KW-1185">Reference proteome</keyword>
<reference evidence="6 7" key="1">
    <citation type="journal article" date="2021" name="Nat. Commun.">
        <title>Genetic determinants of endophytism in the Arabidopsis root mycobiome.</title>
        <authorList>
            <person name="Mesny F."/>
            <person name="Miyauchi S."/>
            <person name="Thiergart T."/>
            <person name="Pickel B."/>
            <person name="Atanasova L."/>
            <person name="Karlsson M."/>
            <person name="Huettel B."/>
            <person name="Barry K.W."/>
            <person name="Haridas S."/>
            <person name="Chen C."/>
            <person name="Bauer D."/>
            <person name="Andreopoulos W."/>
            <person name="Pangilinan J."/>
            <person name="LaButti K."/>
            <person name="Riley R."/>
            <person name="Lipzen A."/>
            <person name="Clum A."/>
            <person name="Drula E."/>
            <person name="Henrissat B."/>
            <person name="Kohler A."/>
            <person name="Grigoriev I.V."/>
            <person name="Martin F.M."/>
            <person name="Hacquard S."/>
        </authorList>
    </citation>
    <scope>NUCLEOTIDE SEQUENCE [LARGE SCALE GENOMIC DNA]</scope>
    <source>
        <strain evidence="6 7">MPI-SDFR-AT-0080</strain>
    </source>
</reference>
<dbReference type="CDD" id="cd01557">
    <property type="entry name" value="BCAT_beta_family"/>
    <property type="match status" value="1"/>
</dbReference>
<evidence type="ECO:0000256" key="4">
    <source>
        <dbReference type="ARBA" id="ARBA00022679"/>
    </source>
</evidence>
<evidence type="ECO:0000313" key="6">
    <source>
        <dbReference type="EMBL" id="KAH7045248.1"/>
    </source>
</evidence>
<evidence type="ECO:0000256" key="2">
    <source>
        <dbReference type="ARBA" id="ARBA00009320"/>
    </source>
</evidence>
<dbReference type="InterPro" id="IPR001544">
    <property type="entry name" value="Aminotrans_IV"/>
</dbReference>
<sequence length="423" mass="44976">MAPSLEENEHVGEWHIAAPLDASKLQVTLVNNPKPLPMGEAIAFGKTVTDHMLRVTWTAESGWDTPRITPYGPIVLDPVASGLHYGFECFEGMKAYRDAAGRLRLFRPELNAARLNRSAARISLPAFDEAEFVKLVRMFVKIEGRWVGNGPPHSLYIRPVLVSTTASLGVSAPTSALLYVVASPATSYFSASATALSLYAMPPSRFVRACPGGPGASKIGGNYAPTLAAESEARKAGCAQVLWLSERKNSSGCAAAEEEGLRGGEVEEGPWVGEAGTMNFFAVFGRPRQHGADEVLDVEVVTPPLDGTILPGVIRQSALELLRQRRPAAAGAAAAAAGCGSFTVCERPVSLPELQRAAARGQLLEAFGTGTAACVVPIGRVLWEGRWIDCKGCGSKSGIAEEVKGWLEGRMYGGEESKWSVVV</sequence>
<dbReference type="SUPFAM" id="SSF56752">
    <property type="entry name" value="D-aminoacid aminotransferase-like PLP-dependent enzymes"/>
    <property type="match status" value="1"/>
</dbReference>
<evidence type="ECO:0000256" key="3">
    <source>
        <dbReference type="ARBA" id="ARBA00022576"/>
    </source>
</evidence>